<keyword evidence="3 6" id="KW-0238">DNA-binding</keyword>
<dbReference type="OrthoDB" id="4187154at2759"/>
<keyword evidence="4 6" id="KW-0371">Homeobox</keyword>
<dbReference type="GeneID" id="14921074"/>
<dbReference type="InterPro" id="IPR005542">
    <property type="entry name" value="PBX_PBC_dom"/>
</dbReference>
<dbReference type="InterPro" id="IPR009057">
    <property type="entry name" value="Homeodomain-like_sf"/>
</dbReference>
<sequence>MTLPNRSGYVVAGGGRPPTQQHQQSAAAVHHQQQQQLSAAHQQQLRQQQQQHHQQMMMPSLPPVGAYTAGRTSSGILEHPSSSPSSSPASFQLPGGGMLPGGLPLHLQQQQHQIPSLHHLQQQQPPHLMYPDDLRYGLHPSSGLHHLPFSAPPLSASSMQQQQQPSSSSTTSSSSVMPPMSATITIAPSLSPSVIDASIEQLFPLSGKASTSTKETHGSILDTELAGIINNVEMIESSGAGSNMEETKVKLETNPLHPMMLVQSILHLASIVASPPSPASPSTSSPLGTPRSSGTGTGLSDWSLDGFCKSQGINLSSTPKTSKGEEFIHKVKKLQEAYEVELGQLNLVADQYASHVMSLLKAQAATRPITDKEQSMKLAVLQERFDYLRTQLRQSVCNAIVLLQKHYNQVKKKRRSLNKKATEVLNTWFFNHLNDPYPSDEEKMMLASHCGLTLNQVNNWFGNKRIRYKRKCLEEEAKRGKAIQQHMEELGQPQEGSGGGSGSEGALQSSQHYAQYEPMAAGPAGVELDSGTTQYYI</sequence>
<evidence type="ECO:0000259" key="8">
    <source>
        <dbReference type="PROSITE" id="PS50071"/>
    </source>
</evidence>
<feature type="domain" description="PBC" evidence="9">
    <location>
        <begin position="216"/>
        <end position="409"/>
    </location>
</feature>
<reference evidence="10 11" key="1">
    <citation type="journal article" date="2013" name="Genome Biol.">
        <title>Genome of Acanthamoeba castellanii highlights extensive lateral gene transfer and early evolution of tyrosine kinase signaling.</title>
        <authorList>
            <person name="Clarke M."/>
            <person name="Lohan A.J."/>
            <person name="Liu B."/>
            <person name="Lagkouvardos I."/>
            <person name="Roy S."/>
            <person name="Zafar N."/>
            <person name="Bertelli C."/>
            <person name="Schilde C."/>
            <person name="Kianianmomeni A."/>
            <person name="Burglin T.R."/>
            <person name="Frech C."/>
            <person name="Turcotte B."/>
            <person name="Kopec K.O."/>
            <person name="Synnott J.M."/>
            <person name="Choo C."/>
            <person name="Paponov I."/>
            <person name="Finkler A."/>
            <person name="Soon Heng Tan C."/>
            <person name="Hutchins A.P."/>
            <person name="Weinmeier T."/>
            <person name="Rattei T."/>
            <person name="Chu J.S."/>
            <person name="Gimenez G."/>
            <person name="Irimia M."/>
            <person name="Rigden D.J."/>
            <person name="Fitzpatrick D.A."/>
            <person name="Lorenzo-Morales J."/>
            <person name="Bateman A."/>
            <person name="Chiu C.H."/>
            <person name="Tang P."/>
            <person name="Hegemann P."/>
            <person name="Fromm H."/>
            <person name="Raoult D."/>
            <person name="Greub G."/>
            <person name="Miranda-Saavedra D."/>
            <person name="Chen N."/>
            <person name="Nash P."/>
            <person name="Ginger M.L."/>
            <person name="Horn M."/>
            <person name="Schaap P."/>
            <person name="Caler L."/>
            <person name="Loftus B."/>
        </authorList>
    </citation>
    <scope>NUCLEOTIDE SEQUENCE [LARGE SCALE GENOMIC DNA]</scope>
    <source>
        <strain evidence="10 11">Neff</strain>
    </source>
</reference>
<dbReference type="InterPro" id="IPR008422">
    <property type="entry name" value="KN_HD"/>
</dbReference>
<keyword evidence="11" id="KW-1185">Reference proteome</keyword>
<comment type="similarity">
    <text evidence="2">Belongs to the TALE/PBX homeobox family.</text>
</comment>
<feature type="region of interest" description="Disordered" evidence="7">
    <location>
        <begin position="68"/>
        <end position="97"/>
    </location>
</feature>
<dbReference type="SMART" id="SM00389">
    <property type="entry name" value="HOX"/>
    <property type="match status" value="1"/>
</dbReference>
<evidence type="ECO:0000256" key="7">
    <source>
        <dbReference type="SAM" id="MobiDB-lite"/>
    </source>
</evidence>
<dbReference type="InterPro" id="IPR001356">
    <property type="entry name" value="HD"/>
</dbReference>
<accession>L8H4T2</accession>
<dbReference type="EMBL" id="KB007926">
    <property type="protein sequence ID" value="ELR20227.1"/>
    <property type="molecule type" value="Genomic_DNA"/>
</dbReference>
<dbReference type="VEuPathDB" id="AmoebaDB:ACA1_117000"/>
<feature type="region of interest" description="Disordered" evidence="7">
    <location>
        <begin position="117"/>
        <end position="179"/>
    </location>
</feature>
<feature type="DNA-binding region" description="Homeobox" evidence="6">
    <location>
        <begin position="410"/>
        <end position="472"/>
    </location>
</feature>
<dbReference type="Pfam" id="PF05920">
    <property type="entry name" value="Homeobox_KN"/>
    <property type="match status" value="1"/>
</dbReference>
<protein>
    <submittedName>
        <fullName evidence="10">Homeobox domain containing protein</fullName>
    </submittedName>
</protein>
<name>L8H4T2_ACACF</name>
<evidence type="ECO:0000256" key="6">
    <source>
        <dbReference type="PROSITE-ProRule" id="PRU00108"/>
    </source>
</evidence>
<proteinExistence type="inferred from homology"/>
<evidence type="ECO:0000256" key="2">
    <source>
        <dbReference type="ARBA" id="ARBA00007601"/>
    </source>
</evidence>
<dbReference type="GO" id="GO:0000981">
    <property type="term" value="F:DNA-binding transcription factor activity, RNA polymerase II-specific"/>
    <property type="evidence" value="ECO:0007669"/>
    <property type="project" value="InterPro"/>
</dbReference>
<dbReference type="Gene3D" id="1.10.10.60">
    <property type="entry name" value="Homeodomain-like"/>
    <property type="match status" value="1"/>
</dbReference>
<evidence type="ECO:0000313" key="11">
    <source>
        <dbReference type="Proteomes" id="UP000011083"/>
    </source>
</evidence>
<evidence type="ECO:0000256" key="5">
    <source>
        <dbReference type="ARBA" id="ARBA00023242"/>
    </source>
</evidence>
<dbReference type="RefSeq" id="XP_004342337.1">
    <property type="nucleotide sequence ID" value="XM_004342288.1"/>
</dbReference>
<keyword evidence="5 6" id="KW-0539">Nucleus</keyword>
<feature type="compositionally biased region" description="Low complexity" evidence="7">
    <location>
        <begin position="20"/>
        <end position="55"/>
    </location>
</feature>
<dbReference type="PROSITE" id="PS00027">
    <property type="entry name" value="HOMEOBOX_1"/>
    <property type="match status" value="1"/>
</dbReference>
<feature type="compositionally biased region" description="Low complexity" evidence="7">
    <location>
        <begin position="280"/>
        <end position="296"/>
    </location>
</feature>
<dbReference type="Pfam" id="PF03792">
    <property type="entry name" value="PBC"/>
    <property type="match status" value="1"/>
</dbReference>
<dbReference type="Proteomes" id="UP000011083">
    <property type="component" value="Unassembled WGS sequence"/>
</dbReference>
<comment type="subcellular location">
    <subcellularLocation>
        <location evidence="1 6">Nucleus</location>
    </subcellularLocation>
</comment>
<evidence type="ECO:0000256" key="1">
    <source>
        <dbReference type="ARBA" id="ARBA00004123"/>
    </source>
</evidence>
<feature type="compositionally biased region" description="Low complexity" evidence="7">
    <location>
        <begin position="80"/>
        <end position="93"/>
    </location>
</feature>
<feature type="region of interest" description="Disordered" evidence="7">
    <location>
        <begin position="274"/>
        <end position="296"/>
    </location>
</feature>
<feature type="region of interest" description="Disordered" evidence="7">
    <location>
        <begin position="1"/>
        <end position="55"/>
    </location>
</feature>
<feature type="compositionally biased region" description="Low complexity" evidence="7">
    <location>
        <begin position="117"/>
        <end position="127"/>
    </location>
</feature>
<dbReference type="GO" id="GO:0003677">
    <property type="term" value="F:DNA binding"/>
    <property type="evidence" value="ECO:0007669"/>
    <property type="project" value="UniProtKB-UniRule"/>
</dbReference>
<dbReference type="InterPro" id="IPR050224">
    <property type="entry name" value="TALE_homeobox"/>
</dbReference>
<gene>
    <name evidence="10" type="ORF">ACA1_117000</name>
</gene>
<feature type="domain" description="Homeobox" evidence="8">
    <location>
        <begin position="408"/>
        <end position="471"/>
    </location>
</feature>
<dbReference type="PANTHER" id="PTHR11850">
    <property type="entry name" value="HOMEOBOX PROTEIN TRANSCRIPTION FACTORS"/>
    <property type="match status" value="1"/>
</dbReference>
<dbReference type="AlphaFoldDB" id="L8H4T2"/>
<evidence type="ECO:0000259" key="9">
    <source>
        <dbReference type="PROSITE" id="PS51978"/>
    </source>
</evidence>
<dbReference type="STRING" id="1257118.L8H4T2"/>
<evidence type="ECO:0000256" key="3">
    <source>
        <dbReference type="ARBA" id="ARBA00023125"/>
    </source>
</evidence>
<evidence type="ECO:0000313" key="10">
    <source>
        <dbReference type="EMBL" id="ELR20227.1"/>
    </source>
</evidence>
<dbReference type="SUPFAM" id="SSF46689">
    <property type="entry name" value="Homeodomain-like"/>
    <property type="match status" value="1"/>
</dbReference>
<dbReference type="CDD" id="cd00086">
    <property type="entry name" value="homeodomain"/>
    <property type="match status" value="1"/>
</dbReference>
<dbReference type="PROSITE" id="PS51978">
    <property type="entry name" value="PBC"/>
    <property type="match status" value="1"/>
</dbReference>
<feature type="compositionally biased region" description="Low complexity" evidence="7">
    <location>
        <begin position="147"/>
        <end position="179"/>
    </location>
</feature>
<dbReference type="GO" id="GO:0005634">
    <property type="term" value="C:nucleus"/>
    <property type="evidence" value="ECO:0007669"/>
    <property type="project" value="UniProtKB-SubCell"/>
</dbReference>
<evidence type="ECO:0000256" key="4">
    <source>
        <dbReference type="ARBA" id="ARBA00023155"/>
    </source>
</evidence>
<organism evidence="10 11">
    <name type="scientific">Acanthamoeba castellanii (strain ATCC 30010 / Neff)</name>
    <dbReference type="NCBI Taxonomy" id="1257118"/>
    <lineage>
        <taxon>Eukaryota</taxon>
        <taxon>Amoebozoa</taxon>
        <taxon>Discosea</taxon>
        <taxon>Longamoebia</taxon>
        <taxon>Centramoebida</taxon>
        <taxon>Acanthamoebidae</taxon>
        <taxon>Acanthamoeba</taxon>
    </lineage>
</organism>
<dbReference type="InterPro" id="IPR017970">
    <property type="entry name" value="Homeobox_CS"/>
</dbReference>
<dbReference type="PROSITE" id="PS50071">
    <property type="entry name" value="HOMEOBOX_2"/>
    <property type="match status" value="1"/>
</dbReference>
<dbReference type="KEGG" id="acan:ACA1_117000"/>